<dbReference type="OrthoDB" id="5297106at2"/>
<dbReference type="STRING" id="180197.SAMN02982919_00079"/>
<dbReference type="SUPFAM" id="SSF143100">
    <property type="entry name" value="TTHA1013/TTHA0281-like"/>
    <property type="match status" value="1"/>
</dbReference>
<dbReference type="AlphaFoldDB" id="A0A1H9DMH2"/>
<sequence length="117" mass="12597">MMNTMTYKGYTARIEYDDADRIFVGRLAGIRDIVGFHASTVDGLEQAFHESVDDYVQACEKLGQMPQKPASGKLMLRVAPEVHSAALTAAQAAGTSLNQWAARVLGEAAGVGQHHHA</sequence>
<reference evidence="1 2" key="1">
    <citation type="submission" date="2016-10" db="EMBL/GenBank/DDBJ databases">
        <authorList>
            <person name="de Groot N.N."/>
        </authorList>
    </citation>
    <scope>NUCLEOTIDE SEQUENCE [LARGE SCALE GENOMIC DNA]</scope>
    <source>
        <strain evidence="1 2">ATCC 35958</strain>
    </source>
</reference>
<proteinExistence type="predicted"/>
<organism evidence="1 2">
    <name type="scientific">Giesbergeria anulus</name>
    <dbReference type="NCBI Taxonomy" id="180197"/>
    <lineage>
        <taxon>Bacteria</taxon>
        <taxon>Pseudomonadati</taxon>
        <taxon>Pseudomonadota</taxon>
        <taxon>Betaproteobacteria</taxon>
        <taxon>Burkholderiales</taxon>
        <taxon>Comamonadaceae</taxon>
        <taxon>Giesbergeria</taxon>
    </lineage>
</organism>
<dbReference type="InterPro" id="IPR008651">
    <property type="entry name" value="Uncharacterised_HicB"/>
</dbReference>
<dbReference type="Proteomes" id="UP000199766">
    <property type="component" value="Unassembled WGS sequence"/>
</dbReference>
<dbReference type="Pfam" id="PF05534">
    <property type="entry name" value="HicB"/>
    <property type="match status" value="1"/>
</dbReference>
<dbReference type="RefSeq" id="WP_091451057.1">
    <property type="nucleotide sequence ID" value="NZ_FOGD01000001.1"/>
</dbReference>
<accession>A0A1H9DMH2</accession>
<keyword evidence="2" id="KW-1185">Reference proteome</keyword>
<evidence type="ECO:0000313" key="1">
    <source>
        <dbReference type="EMBL" id="SEQ14619.1"/>
    </source>
</evidence>
<dbReference type="EMBL" id="FOGD01000001">
    <property type="protein sequence ID" value="SEQ14619.1"/>
    <property type="molecule type" value="Genomic_DNA"/>
</dbReference>
<evidence type="ECO:0000313" key="2">
    <source>
        <dbReference type="Proteomes" id="UP000199766"/>
    </source>
</evidence>
<name>A0A1H9DMH2_9BURK</name>
<gene>
    <name evidence="1" type="ORF">SAMN02982919_00079</name>
</gene>
<dbReference type="InterPro" id="IPR035069">
    <property type="entry name" value="TTHA1013/TTHA0281-like"/>
</dbReference>
<protein>
    <submittedName>
        <fullName evidence="1">Predicted nuclease of the RNAse H fold, HicB family</fullName>
    </submittedName>
</protein>